<evidence type="ECO:0000256" key="2">
    <source>
        <dbReference type="SAM" id="Phobius"/>
    </source>
</evidence>
<keyword evidence="2" id="KW-0472">Membrane</keyword>
<dbReference type="AlphaFoldDB" id="A0A8H3CXK1"/>
<evidence type="ECO:0000313" key="4">
    <source>
        <dbReference type="Proteomes" id="UP000663843"/>
    </source>
</evidence>
<sequence>MGARNQTLVRCVATTPPDRDAWFNTLLWVISLFQLLINIGRGVLPPSQSLARQIRQSTSPRLPFISEPTRTSDIHRASLISSEPINRGSGTGENGSTTETPSSTPPPPDEQVALQTHSGQVGLPDADSRQPNPSSQNPSVSPKPITRLLLYGADNEAGVFISDMRKFAYACCRHLGSHSQVDDRVVMGDIGFEFGTFFNQTNVRIDDMLIFGVSGHGSIRNNVVTFCLSTNIHISIRVSTYSWSPAVFLSTVQLRFSWMYVMQLWLLSIMVYTKPGPLMISTYLTAQYGPAMGQR</sequence>
<organism evidence="3 4">
    <name type="scientific">Rhizoctonia solani</name>
    <dbReference type="NCBI Taxonomy" id="456999"/>
    <lineage>
        <taxon>Eukaryota</taxon>
        <taxon>Fungi</taxon>
        <taxon>Dikarya</taxon>
        <taxon>Basidiomycota</taxon>
        <taxon>Agaricomycotina</taxon>
        <taxon>Agaricomycetes</taxon>
        <taxon>Cantharellales</taxon>
        <taxon>Ceratobasidiaceae</taxon>
        <taxon>Rhizoctonia</taxon>
    </lineage>
</organism>
<feature type="compositionally biased region" description="Low complexity" evidence="1">
    <location>
        <begin position="129"/>
        <end position="143"/>
    </location>
</feature>
<name>A0A8H3CXK1_9AGAM</name>
<gene>
    <name evidence="3" type="ORF">RDB_LOCUS140200</name>
</gene>
<comment type="caution">
    <text evidence="3">The sequence shown here is derived from an EMBL/GenBank/DDBJ whole genome shotgun (WGS) entry which is preliminary data.</text>
</comment>
<feature type="transmembrane region" description="Helical" evidence="2">
    <location>
        <begin position="25"/>
        <end position="44"/>
    </location>
</feature>
<evidence type="ECO:0000256" key="1">
    <source>
        <dbReference type="SAM" id="MobiDB-lite"/>
    </source>
</evidence>
<protein>
    <submittedName>
        <fullName evidence="3">Uncharacterized protein</fullName>
    </submittedName>
</protein>
<feature type="region of interest" description="Disordered" evidence="1">
    <location>
        <begin position="61"/>
        <end position="143"/>
    </location>
</feature>
<accession>A0A8H3CXK1</accession>
<dbReference type="EMBL" id="CAJMWT010005119">
    <property type="protein sequence ID" value="CAE6501744.1"/>
    <property type="molecule type" value="Genomic_DNA"/>
</dbReference>
<proteinExistence type="predicted"/>
<reference evidence="3" key="1">
    <citation type="submission" date="2021-01" db="EMBL/GenBank/DDBJ databases">
        <authorList>
            <person name="Kaushik A."/>
        </authorList>
    </citation>
    <scope>NUCLEOTIDE SEQUENCE</scope>
    <source>
        <strain evidence="3">AG2-2IIIB</strain>
    </source>
</reference>
<dbReference type="Proteomes" id="UP000663843">
    <property type="component" value="Unassembled WGS sequence"/>
</dbReference>
<keyword evidence="2" id="KW-0812">Transmembrane</keyword>
<evidence type="ECO:0000313" key="3">
    <source>
        <dbReference type="EMBL" id="CAE6501744.1"/>
    </source>
</evidence>
<keyword evidence="2" id="KW-1133">Transmembrane helix</keyword>